<keyword evidence="3" id="KW-1185">Reference proteome</keyword>
<reference evidence="2" key="2">
    <citation type="submission" date="2021-08" db="EMBL/GenBank/DDBJ databases">
        <authorList>
            <person name="Tani A."/>
            <person name="Ola A."/>
            <person name="Ogura Y."/>
            <person name="Katsura K."/>
            <person name="Hayashi T."/>
        </authorList>
    </citation>
    <scope>NUCLEOTIDE SEQUENCE</scope>
    <source>
        <strain evidence="2">DSM 16372</strain>
    </source>
</reference>
<evidence type="ECO:0000313" key="3">
    <source>
        <dbReference type="Proteomes" id="UP001055247"/>
    </source>
</evidence>
<accession>A0AAV4ZMJ4</accession>
<evidence type="ECO:0000256" key="1">
    <source>
        <dbReference type="SAM" id="MobiDB-lite"/>
    </source>
</evidence>
<dbReference type="EMBL" id="BPQO01000010">
    <property type="protein sequence ID" value="GJD89103.1"/>
    <property type="molecule type" value="Genomic_DNA"/>
</dbReference>
<sequence>MDKPDADTVQTIDRTRRLIAEMRQVIEDARLSVLAARDLLKQFPGPDGLGPAAAPAEEPADGPPDDVTVRLVDILLEAHSLAALDEDADTRALLETALLRVGQRLARRAGPRAAGLVLQ</sequence>
<dbReference type="Proteomes" id="UP001055247">
    <property type="component" value="Unassembled WGS sequence"/>
</dbReference>
<feature type="compositionally biased region" description="Low complexity" evidence="1">
    <location>
        <begin position="45"/>
        <end position="57"/>
    </location>
</feature>
<dbReference type="RefSeq" id="WP_066924610.1">
    <property type="nucleotide sequence ID" value="NZ_BPQO01000010.1"/>
</dbReference>
<feature type="region of interest" description="Disordered" evidence="1">
    <location>
        <begin position="45"/>
        <end position="65"/>
    </location>
</feature>
<gene>
    <name evidence="2" type="ORF">BHAOGJBA_2629</name>
</gene>
<organism evidence="2 3">
    <name type="scientific">Methylobacterium hispanicum</name>
    <dbReference type="NCBI Taxonomy" id="270350"/>
    <lineage>
        <taxon>Bacteria</taxon>
        <taxon>Pseudomonadati</taxon>
        <taxon>Pseudomonadota</taxon>
        <taxon>Alphaproteobacteria</taxon>
        <taxon>Hyphomicrobiales</taxon>
        <taxon>Methylobacteriaceae</taxon>
        <taxon>Methylobacterium</taxon>
    </lineage>
</organism>
<protein>
    <submittedName>
        <fullName evidence="2">Uncharacterized protein</fullName>
    </submittedName>
</protein>
<comment type="caution">
    <text evidence="2">The sequence shown here is derived from an EMBL/GenBank/DDBJ whole genome shotgun (WGS) entry which is preliminary data.</text>
</comment>
<name>A0AAV4ZMJ4_9HYPH</name>
<reference evidence="2" key="1">
    <citation type="journal article" date="2016" name="Front. Microbiol.">
        <title>Genome Sequence of the Piezophilic, Mesophilic Sulfate-Reducing Bacterium Desulfovibrio indicus J2T.</title>
        <authorList>
            <person name="Cao J."/>
            <person name="Maignien L."/>
            <person name="Shao Z."/>
            <person name="Alain K."/>
            <person name="Jebbar M."/>
        </authorList>
    </citation>
    <scope>NUCLEOTIDE SEQUENCE</scope>
    <source>
        <strain evidence="2">DSM 16372</strain>
    </source>
</reference>
<evidence type="ECO:0000313" key="2">
    <source>
        <dbReference type="EMBL" id="GJD89103.1"/>
    </source>
</evidence>
<proteinExistence type="predicted"/>
<dbReference type="AlphaFoldDB" id="A0AAV4ZMJ4"/>